<dbReference type="EMBL" id="JARKNE010000012">
    <property type="protein sequence ID" value="KAK5777762.1"/>
    <property type="molecule type" value="Genomic_DNA"/>
</dbReference>
<evidence type="ECO:0000256" key="1">
    <source>
        <dbReference type="SAM" id="MobiDB-lite"/>
    </source>
</evidence>
<proteinExistence type="predicted"/>
<protein>
    <recommendedName>
        <fullName evidence="4">Secreted protein</fullName>
    </recommendedName>
</protein>
<keyword evidence="3" id="KW-1185">Reference proteome</keyword>
<feature type="compositionally biased region" description="Basic residues" evidence="1">
    <location>
        <begin position="77"/>
        <end position="93"/>
    </location>
</feature>
<organism evidence="2 3">
    <name type="scientific">Gossypium arboreum</name>
    <name type="common">Tree cotton</name>
    <name type="synonym">Gossypium nanking</name>
    <dbReference type="NCBI Taxonomy" id="29729"/>
    <lineage>
        <taxon>Eukaryota</taxon>
        <taxon>Viridiplantae</taxon>
        <taxon>Streptophyta</taxon>
        <taxon>Embryophyta</taxon>
        <taxon>Tracheophyta</taxon>
        <taxon>Spermatophyta</taxon>
        <taxon>Magnoliopsida</taxon>
        <taxon>eudicotyledons</taxon>
        <taxon>Gunneridae</taxon>
        <taxon>Pentapetalae</taxon>
        <taxon>rosids</taxon>
        <taxon>malvids</taxon>
        <taxon>Malvales</taxon>
        <taxon>Malvaceae</taxon>
        <taxon>Malvoideae</taxon>
        <taxon>Gossypium</taxon>
    </lineage>
</organism>
<dbReference type="Proteomes" id="UP001358586">
    <property type="component" value="Chromosome 12"/>
</dbReference>
<feature type="region of interest" description="Disordered" evidence="1">
    <location>
        <begin position="18"/>
        <end position="109"/>
    </location>
</feature>
<feature type="compositionally biased region" description="Basic and acidic residues" evidence="1">
    <location>
        <begin position="65"/>
        <end position="76"/>
    </location>
</feature>
<name>A0ABR0MUV8_GOSAR</name>
<evidence type="ECO:0008006" key="4">
    <source>
        <dbReference type="Google" id="ProtNLM"/>
    </source>
</evidence>
<feature type="compositionally biased region" description="Polar residues" evidence="1">
    <location>
        <begin position="34"/>
        <end position="49"/>
    </location>
</feature>
<reference evidence="2 3" key="1">
    <citation type="submission" date="2023-03" db="EMBL/GenBank/DDBJ databases">
        <title>WGS of Gossypium arboreum.</title>
        <authorList>
            <person name="Yu D."/>
        </authorList>
    </citation>
    <scope>NUCLEOTIDE SEQUENCE [LARGE SCALE GENOMIC DNA]</scope>
    <source>
        <tissue evidence="2">Leaf</tissue>
    </source>
</reference>
<evidence type="ECO:0000313" key="2">
    <source>
        <dbReference type="EMBL" id="KAK5777762.1"/>
    </source>
</evidence>
<accession>A0ABR0MUV8</accession>
<gene>
    <name evidence="2" type="ORF">PVK06_045729</name>
</gene>
<comment type="caution">
    <text evidence="2">The sequence shown here is derived from an EMBL/GenBank/DDBJ whole genome shotgun (WGS) entry which is preliminary data.</text>
</comment>
<evidence type="ECO:0000313" key="3">
    <source>
        <dbReference type="Proteomes" id="UP001358586"/>
    </source>
</evidence>
<sequence>MATRLCCSSLVATTSQSLARKTLNENMGEKRGKTNPTKASPKRQTTTDEANSEERAKVSAMHRLYYVEKRRSEKQTNQKRKGKGLRRGKKTRAVKGQGRQWPCPPTPTW</sequence>